<comment type="similarity">
    <text evidence="1">Belongs to the TRAFAC class TrmE-Era-EngA-EngB-Septin-like GTPase superfamily. Septin GTPase family.</text>
</comment>
<feature type="compositionally biased region" description="Polar residues" evidence="2">
    <location>
        <begin position="436"/>
        <end position="448"/>
    </location>
</feature>
<feature type="compositionally biased region" description="Basic and acidic residues" evidence="2">
    <location>
        <begin position="418"/>
        <end position="429"/>
    </location>
</feature>
<feature type="region of interest" description="Disordered" evidence="2">
    <location>
        <begin position="24"/>
        <end position="48"/>
    </location>
</feature>
<protein>
    <recommendedName>
        <fullName evidence="3">Septin-type G domain-containing protein</fullName>
    </recommendedName>
</protein>
<feature type="compositionally biased region" description="Polar residues" evidence="2">
    <location>
        <begin position="24"/>
        <end position="40"/>
    </location>
</feature>
<reference evidence="4 5" key="1">
    <citation type="journal article" date="2024" name="Nat. Commun.">
        <title>Phylogenomics reveals the evolutionary origins of lichenization in chlorophyte algae.</title>
        <authorList>
            <person name="Puginier C."/>
            <person name="Libourel C."/>
            <person name="Otte J."/>
            <person name="Skaloud P."/>
            <person name="Haon M."/>
            <person name="Grisel S."/>
            <person name="Petersen M."/>
            <person name="Berrin J.G."/>
            <person name="Delaux P.M."/>
            <person name="Dal Grande F."/>
            <person name="Keller J."/>
        </authorList>
    </citation>
    <scope>NUCLEOTIDE SEQUENCE [LARGE SCALE GENOMIC DNA]</scope>
    <source>
        <strain evidence="4 5">SAG 245.80</strain>
    </source>
</reference>
<name>A0AAW1S978_9CHLO</name>
<dbReference type="PANTHER" id="PTHR18884">
    <property type="entry name" value="SEPTIN"/>
    <property type="match status" value="1"/>
</dbReference>
<keyword evidence="1" id="KW-0547">Nucleotide-binding</keyword>
<keyword evidence="5" id="KW-1185">Reference proteome</keyword>
<dbReference type="Gene3D" id="3.40.50.300">
    <property type="entry name" value="P-loop containing nucleotide triphosphate hydrolases"/>
    <property type="match status" value="1"/>
</dbReference>
<dbReference type="SUPFAM" id="SSF52540">
    <property type="entry name" value="P-loop containing nucleoside triphosphate hydrolases"/>
    <property type="match status" value="1"/>
</dbReference>
<sequence>MSGNLPNLPSSPGSLPDCRLLRQDSQVSQQTSVAGSQSHGPSGFPHAAELLGTIRPSPTKMWKHRYFKILIVGDSGLGKTTLVRALLSVPGQRLELHDGTETSAEQFRKNPEALCSSISWESESDRTVWVYKVQDTPGYGDNCSIMSNIAEMVAYVERQNMMYLRAEQDTRRAVDLADVEDPRVDLCIFCLPPHRLRPIDLRYMHELGRVCAIVPVICKADSMTMAEQACFRQEVVSRLGNPSLAGYTALAGVTAPINVLQFSEATRMRAGLGASPGKRIMPPFLVVAANEFSGEMAAADPPVYWPERKYTYGTAEAFNTEHSDLMFLRKLLLDACEEVGAAKRLRYQEWRRRRLEQRGSLRGLLSRAALLGVACAVAAAFAGMTPSEALSSLRGLPSVLRQEEDVSHVFQQRRRRRSEISDADLRAEIPSEVQDVPTSEPAQSQPQTKLFGLF</sequence>
<dbReference type="AlphaFoldDB" id="A0AAW1S978"/>
<dbReference type="InterPro" id="IPR030379">
    <property type="entry name" value="G_SEPTIN_dom"/>
</dbReference>
<dbReference type="EMBL" id="JALJOU010000008">
    <property type="protein sequence ID" value="KAK9842330.1"/>
    <property type="molecule type" value="Genomic_DNA"/>
</dbReference>
<dbReference type="Proteomes" id="UP001445335">
    <property type="component" value="Unassembled WGS sequence"/>
</dbReference>
<organism evidence="4 5">
    <name type="scientific">Elliptochloris bilobata</name>
    <dbReference type="NCBI Taxonomy" id="381761"/>
    <lineage>
        <taxon>Eukaryota</taxon>
        <taxon>Viridiplantae</taxon>
        <taxon>Chlorophyta</taxon>
        <taxon>core chlorophytes</taxon>
        <taxon>Trebouxiophyceae</taxon>
        <taxon>Trebouxiophyceae incertae sedis</taxon>
        <taxon>Elliptochloris clade</taxon>
        <taxon>Elliptochloris</taxon>
    </lineage>
</organism>
<dbReference type="PROSITE" id="PS51719">
    <property type="entry name" value="G_SEPTIN"/>
    <property type="match status" value="1"/>
</dbReference>
<keyword evidence="1" id="KW-0342">GTP-binding</keyword>
<evidence type="ECO:0000256" key="2">
    <source>
        <dbReference type="SAM" id="MobiDB-lite"/>
    </source>
</evidence>
<accession>A0AAW1S978</accession>
<proteinExistence type="inferred from homology"/>
<dbReference type="GO" id="GO:0005525">
    <property type="term" value="F:GTP binding"/>
    <property type="evidence" value="ECO:0007669"/>
    <property type="project" value="UniProtKB-KW"/>
</dbReference>
<evidence type="ECO:0000313" key="4">
    <source>
        <dbReference type="EMBL" id="KAK9842330.1"/>
    </source>
</evidence>
<dbReference type="InterPro" id="IPR027417">
    <property type="entry name" value="P-loop_NTPase"/>
</dbReference>
<comment type="caution">
    <text evidence="4">The sequence shown here is derived from an EMBL/GenBank/DDBJ whole genome shotgun (WGS) entry which is preliminary data.</text>
</comment>
<evidence type="ECO:0000259" key="3">
    <source>
        <dbReference type="PROSITE" id="PS51719"/>
    </source>
</evidence>
<gene>
    <name evidence="4" type="ORF">WJX81_007177</name>
</gene>
<feature type="domain" description="Septin-type G" evidence="3">
    <location>
        <begin position="63"/>
        <end position="357"/>
    </location>
</feature>
<evidence type="ECO:0000256" key="1">
    <source>
        <dbReference type="RuleBase" id="RU004560"/>
    </source>
</evidence>
<evidence type="ECO:0000313" key="5">
    <source>
        <dbReference type="Proteomes" id="UP001445335"/>
    </source>
</evidence>
<dbReference type="Pfam" id="PF00735">
    <property type="entry name" value="Septin"/>
    <property type="match status" value="1"/>
</dbReference>
<feature type="region of interest" description="Disordered" evidence="2">
    <location>
        <begin position="413"/>
        <end position="454"/>
    </location>
</feature>